<proteinExistence type="predicted"/>
<evidence type="ECO:0000313" key="2">
    <source>
        <dbReference type="Proteomes" id="UP000003039"/>
    </source>
</evidence>
<dbReference type="AlphaFoldDB" id="B7WRL8"/>
<sequence>MRHTGTLFLSRTPPQASTALCGAFQLQLLLLDRLGPHHTELWRATWTGVAAQRFWQTHHAALLPGTALVVELDRARIHTLACRPPRSEVQAHVIHSVHWCRRAAGSLQALQRACPAAACDVTRAID</sequence>
<comment type="caution">
    <text evidence="1">The sequence shown here is derived from an EMBL/GenBank/DDBJ whole genome shotgun (WGS) entry which is preliminary data.</text>
</comment>
<evidence type="ECO:0000313" key="1">
    <source>
        <dbReference type="EMBL" id="EED67203.1"/>
    </source>
</evidence>
<reference evidence="1 2" key="1">
    <citation type="journal article" date="2004" name="Appl. Environ. Microbiol.">
        <title>Mineralization of individual congeners of linear alkylbenzenesulfonate by defined pairs of heterotrophic bacteria.</title>
        <authorList>
            <person name="Schleheck D."/>
            <person name="Knepper T.P."/>
            <person name="Fischer K."/>
            <person name="Cook A.M."/>
        </authorList>
    </citation>
    <scope>NUCLEOTIDE SEQUENCE [LARGE SCALE GENOMIC DNA]</scope>
    <source>
        <strain evidence="2">DSM 14576 / KF-1</strain>
    </source>
</reference>
<dbReference type="RefSeq" id="WP_003054636.1">
    <property type="nucleotide sequence ID" value="NZ_AAUJ02000001.1"/>
</dbReference>
<dbReference type="OrthoDB" id="8815720at2"/>
<dbReference type="EMBL" id="AAUJ02000001">
    <property type="protein sequence ID" value="EED67203.1"/>
    <property type="molecule type" value="Genomic_DNA"/>
</dbReference>
<protein>
    <submittedName>
        <fullName evidence="1">Uncharacterized protein</fullName>
    </submittedName>
</protein>
<dbReference type="eggNOG" id="ENOG502ZUKD">
    <property type="taxonomic scope" value="Bacteria"/>
</dbReference>
<gene>
    <name evidence="1" type="ORF">CtesDRAFT_PD2149</name>
</gene>
<organism evidence="1 2">
    <name type="scientific">Comamonas testosteroni (strain DSM 14576 / KF-1)</name>
    <name type="common">Pseudomonas testosteroni</name>
    <dbReference type="NCBI Taxonomy" id="399795"/>
    <lineage>
        <taxon>Bacteria</taxon>
        <taxon>Pseudomonadati</taxon>
        <taxon>Pseudomonadota</taxon>
        <taxon>Betaproteobacteria</taxon>
        <taxon>Burkholderiales</taxon>
        <taxon>Comamonadaceae</taxon>
        <taxon>Comamonas</taxon>
    </lineage>
</organism>
<name>B7WRL8_COMTK</name>
<accession>B7WRL8</accession>
<dbReference type="Proteomes" id="UP000003039">
    <property type="component" value="Unassembled WGS sequence"/>
</dbReference>